<evidence type="ECO:0000259" key="2">
    <source>
        <dbReference type="Pfam" id="PF02771"/>
    </source>
</evidence>
<feature type="domain" description="Acyl-CoA dehydrogenase/oxidase N-terminal" evidence="2">
    <location>
        <begin position="4"/>
        <end position="115"/>
    </location>
</feature>
<dbReference type="Pfam" id="PF02771">
    <property type="entry name" value="Acyl-CoA_dh_N"/>
    <property type="match status" value="1"/>
</dbReference>
<accession>A0ABN1G4W2</accession>
<dbReference type="InterPro" id="IPR006091">
    <property type="entry name" value="Acyl-CoA_Oxase/DH_mid-dom"/>
</dbReference>
<sequence length="256" mass="27556">MEADELRAVLKEVRRFVRQEVVPLEESIDEKDEIPAEVVEAAKRMGLYGFAIPTQYGGLGLSMHEEAQLVMELGWTTPAFRSLFGTNNGIAGHTLLEGGTPAQRETYLPRLASGEWVASFGLTEPEAGSDPGSLTTRAVRDGDSWVINGSKRYITNAPVADVILVFARTSPTGPPSRSVSVFLVPRLTPGVSIGPKDRKMGQAGAWCADVMLDDVRVPHEAMIGGEEGPATSRRCALWRTAGCTSRLSASAWPSDS</sequence>
<dbReference type="InterPro" id="IPR037069">
    <property type="entry name" value="AcylCoA_DH/ox_N_sf"/>
</dbReference>
<dbReference type="InterPro" id="IPR013786">
    <property type="entry name" value="AcylCoA_DH/ox_N"/>
</dbReference>
<dbReference type="Proteomes" id="UP001500957">
    <property type="component" value="Unassembled WGS sequence"/>
</dbReference>
<evidence type="ECO:0000313" key="3">
    <source>
        <dbReference type="EMBL" id="GAA0603964.1"/>
    </source>
</evidence>
<dbReference type="Pfam" id="PF02770">
    <property type="entry name" value="Acyl-CoA_dh_M"/>
    <property type="match status" value="1"/>
</dbReference>
<evidence type="ECO:0000259" key="1">
    <source>
        <dbReference type="Pfam" id="PF02770"/>
    </source>
</evidence>
<dbReference type="InterPro" id="IPR046373">
    <property type="entry name" value="Acyl-CoA_Oxase/DH_mid-dom_sf"/>
</dbReference>
<dbReference type="EMBL" id="BAAAHE010000002">
    <property type="protein sequence ID" value="GAA0603964.1"/>
    <property type="molecule type" value="Genomic_DNA"/>
</dbReference>
<dbReference type="Gene3D" id="1.10.540.10">
    <property type="entry name" value="Acyl-CoA dehydrogenase/oxidase, N-terminal domain"/>
    <property type="match status" value="1"/>
</dbReference>
<protein>
    <recommendedName>
        <fullName evidence="5">Acyl-CoA dehydrogenase</fullName>
    </recommendedName>
</protein>
<comment type="caution">
    <text evidence="3">The sequence shown here is derived from an EMBL/GenBank/DDBJ whole genome shotgun (WGS) entry which is preliminary data.</text>
</comment>
<dbReference type="PANTHER" id="PTHR43884">
    <property type="entry name" value="ACYL-COA DEHYDROGENASE"/>
    <property type="match status" value="1"/>
</dbReference>
<organism evidence="3 4">
    <name type="scientific">Sporichthya brevicatena</name>
    <dbReference type="NCBI Taxonomy" id="171442"/>
    <lineage>
        <taxon>Bacteria</taxon>
        <taxon>Bacillati</taxon>
        <taxon>Actinomycetota</taxon>
        <taxon>Actinomycetes</taxon>
        <taxon>Sporichthyales</taxon>
        <taxon>Sporichthyaceae</taxon>
        <taxon>Sporichthya</taxon>
    </lineage>
</organism>
<dbReference type="SUPFAM" id="SSF56645">
    <property type="entry name" value="Acyl-CoA dehydrogenase NM domain-like"/>
    <property type="match status" value="1"/>
</dbReference>
<reference evidence="3 4" key="1">
    <citation type="journal article" date="2019" name="Int. J. Syst. Evol. Microbiol.">
        <title>The Global Catalogue of Microorganisms (GCM) 10K type strain sequencing project: providing services to taxonomists for standard genome sequencing and annotation.</title>
        <authorList>
            <consortium name="The Broad Institute Genomics Platform"/>
            <consortium name="The Broad Institute Genome Sequencing Center for Infectious Disease"/>
            <person name="Wu L."/>
            <person name="Ma J."/>
        </authorList>
    </citation>
    <scope>NUCLEOTIDE SEQUENCE [LARGE SCALE GENOMIC DNA]</scope>
    <source>
        <strain evidence="3 4">JCM 10671</strain>
    </source>
</reference>
<evidence type="ECO:0000313" key="4">
    <source>
        <dbReference type="Proteomes" id="UP001500957"/>
    </source>
</evidence>
<proteinExistence type="predicted"/>
<dbReference type="PROSITE" id="PS00072">
    <property type="entry name" value="ACYL_COA_DH_1"/>
    <property type="match status" value="1"/>
</dbReference>
<dbReference type="InterPro" id="IPR009100">
    <property type="entry name" value="AcylCoA_DH/oxidase_NM_dom_sf"/>
</dbReference>
<feature type="domain" description="Acyl-CoA oxidase/dehydrogenase middle" evidence="1">
    <location>
        <begin position="119"/>
        <end position="215"/>
    </location>
</feature>
<dbReference type="Gene3D" id="2.40.110.10">
    <property type="entry name" value="Butyryl-CoA Dehydrogenase, subunit A, domain 2"/>
    <property type="match status" value="1"/>
</dbReference>
<name>A0ABN1G4W2_9ACTN</name>
<dbReference type="InterPro" id="IPR006089">
    <property type="entry name" value="Acyl-CoA_DH_CS"/>
</dbReference>
<keyword evidence="4" id="KW-1185">Reference proteome</keyword>
<gene>
    <name evidence="3" type="ORF">GCM10009547_02080</name>
</gene>
<dbReference type="PANTHER" id="PTHR43884:SF12">
    <property type="entry name" value="ISOVALERYL-COA DEHYDROGENASE, MITOCHONDRIAL-RELATED"/>
    <property type="match status" value="1"/>
</dbReference>
<evidence type="ECO:0008006" key="5">
    <source>
        <dbReference type="Google" id="ProtNLM"/>
    </source>
</evidence>